<keyword evidence="3" id="KW-1185">Reference proteome</keyword>
<protein>
    <submittedName>
        <fullName evidence="2">Cilia- and flagella-associated protein 74 isoform X2</fullName>
    </submittedName>
</protein>
<accession>A0AAD5FTI7</accession>
<dbReference type="Proteomes" id="UP001205998">
    <property type="component" value="Unassembled WGS sequence"/>
</dbReference>
<dbReference type="InterPro" id="IPR013783">
    <property type="entry name" value="Ig-like_fold"/>
</dbReference>
<dbReference type="Gene3D" id="2.60.40.10">
    <property type="entry name" value="Immunoglobulins"/>
    <property type="match status" value="1"/>
</dbReference>
<dbReference type="Pfam" id="PF24770">
    <property type="entry name" value="Ig-CFAP74_2"/>
    <property type="match status" value="1"/>
</dbReference>
<reference evidence="2" key="1">
    <citation type="submission" date="2018-07" db="EMBL/GenBank/DDBJ databases">
        <title>Comparative genomics of catfishes provides insights into carnivory and benthic adaptation.</title>
        <authorList>
            <person name="Zhang Y."/>
            <person name="Wang D."/>
            <person name="Peng Z."/>
            <person name="Zheng S."/>
            <person name="Shao F."/>
            <person name="Tao W."/>
        </authorList>
    </citation>
    <scope>NUCLEOTIDE SEQUENCE</scope>
    <source>
        <strain evidence="2">Chongqing</strain>
    </source>
</reference>
<proteinExistence type="predicted"/>
<dbReference type="AlphaFoldDB" id="A0AAD5FTI7"/>
<sequence length="153" mass="16420">MACELEAAFRPLMVVDSSLIDFGTHVVGETISRVITLTNRGALGTRYSLAPLPTNCLQLQNLLHHSSSSKQCYYQEPGDSKGVKGAAQEEEIYPEGENTKCGVPTEQKTGSFLISSDTSVGVEASGADGLEESEVTEVEQGWDSEITEFSIGE</sequence>
<organism evidence="2 3">
    <name type="scientific">Silurus asotus</name>
    <name type="common">Amur catfish</name>
    <name type="synonym">Parasilurus asotus</name>
    <dbReference type="NCBI Taxonomy" id="30991"/>
    <lineage>
        <taxon>Eukaryota</taxon>
        <taxon>Metazoa</taxon>
        <taxon>Chordata</taxon>
        <taxon>Craniata</taxon>
        <taxon>Vertebrata</taxon>
        <taxon>Euteleostomi</taxon>
        <taxon>Actinopterygii</taxon>
        <taxon>Neopterygii</taxon>
        <taxon>Teleostei</taxon>
        <taxon>Ostariophysi</taxon>
        <taxon>Siluriformes</taxon>
        <taxon>Siluridae</taxon>
        <taxon>Silurus</taxon>
    </lineage>
</organism>
<evidence type="ECO:0000259" key="1">
    <source>
        <dbReference type="Pfam" id="PF24770"/>
    </source>
</evidence>
<evidence type="ECO:0000313" key="2">
    <source>
        <dbReference type="EMBL" id="KAI5627793.1"/>
    </source>
</evidence>
<keyword evidence="2" id="KW-0282">Flagellum</keyword>
<keyword evidence="2" id="KW-0969">Cilium</keyword>
<evidence type="ECO:0000313" key="3">
    <source>
        <dbReference type="Proteomes" id="UP001205998"/>
    </source>
</evidence>
<feature type="non-terminal residue" evidence="2">
    <location>
        <position position="153"/>
    </location>
</feature>
<dbReference type="InterPro" id="IPR056306">
    <property type="entry name" value="Ig-CFAP74_2nd"/>
</dbReference>
<keyword evidence="2" id="KW-0966">Cell projection</keyword>
<name>A0AAD5FTI7_SILAS</name>
<dbReference type="EMBL" id="MU549006">
    <property type="protein sequence ID" value="KAI5627793.1"/>
    <property type="molecule type" value="Genomic_DNA"/>
</dbReference>
<feature type="domain" description="CFAP74 second Ig-like" evidence="1">
    <location>
        <begin position="15"/>
        <end position="92"/>
    </location>
</feature>
<comment type="caution">
    <text evidence="2">The sequence shown here is derived from an EMBL/GenBank/DDBJ whole genome shotgun (WGS) entry which is preliminary data.</text>
</comment>
<gene>
    <name evidence="2" type="ORF">C0J50_10673</name>
</gene>